<name>A0AAD4KVK4_9EURO</name>
<dbReference type="AlphaFoldDB" id="A0AAD4KVK4"/>
<dbReference type="Proteomes" id="UP001201262">
    <property type="component" value="Unassembled WGS sequence"/>
</dbReference>
<feature type="non-terminal residue" evidence="1">
    <location>
        <position position="1"/>
    </location>
</feature>
<protein>
    <submittedName>
        <fullName evidence="1">Uncharacterized protein</fullName>
    </submittedName>
</protein>
<sequence>MRGRAYQPKMDIDEDADEEDLIIPENAEFVFKYEQRFPTLMISLVGPQHARIYYACMDGSELIVRQSSLFSFEKRETAPLDYFARFLSSEPLKEDKKDCV</sequence>
<keyword evidence="2" id="KW-1185">Reference proteome</keyword>
<comment type="caution">
    <text evidence="1">The sequence shown here is derived from an EMBL/GenBank/DDBJ whole genome shotgun (WGS) entry which is preliminary data.</text>
</comment>
<evidence type="ECO:0000313" key="1">
    <source>
        <dbReference type="EMBL" id="KAH8702028.1"/>
    </source>
</evidence>
<accession>A0AAD4KVK4</accession>
<dbReference type="RefSeq" id="XP_046075404.1">
    <property type="nucleotide sequence ID" value="XM_046215432.1"/>
</dbReference>
<organism evidence="1 2">
    <name type="scientific">Talaromyces proteolyticus</name>
    <dbReference type="NCBI Taxonomy" id="1131652"/>
    <lineage>
        <taxon>Eukaryota</taxon>
        <taxon>Fungi</taxon>
        <taxon>Dikarya</taxon>
        <taxon>Ascomycota</taxon>
        <taxon>Pezizomycotina</taxon>
        <taxon>Eurotiomycetes</taxon>
        <taxon>Eurotiomycetidae</taxon>
        <taxon>Eurotiales</taxon>
        <taxon>Trichocomaceae</taxon>
        <taxon>Talaromyces</taxon>
        <taxon>Talaromyces sect. Bacilispori</taxon>
    </lineage>
</organism>
<evidence type="ECO:0000313" key="2">
    <source>
        <dbReference type="Proteomes" id="UP001201262"/>
    </source>
</evidence>
<dbReference type="GeneID" id="70245719"/>
<dbReference type="EMBL" id="JAJTJA010000003">
    <property type="protein sequence ID" value="KAH8702028.1"/>
    <property type="molecule type" value="Genomic_DNA"/>
</dbReference>
<gene>
    <name evidence="1" type="ORF">BGW36DRAFT_372069</name>
</gene>
<proteinExistence type="predicted"/>
<reference evidence="1" key="1">
    <citation type="submission" date="2021-12" db="EMBL/GenBank/DDBJ databases">
        <title>Convergent genome expansion in fungi linked to evolution of root-endophyte symbiosis.</title>
        <authorList>
            <consortium name="DOE Joint Genome Institute"/>
            <person name="Ke Y.-H."/>
            <person name="Bonito G."/>
            <person name="Liao H.-L."/>
            <person name="Looney B."/>
            <person name="Rojas-Flechas A."/>
            <person name="Nash J."/>
            <person name="Hameed K."/>
            <person name="Schadt C."/>
            <person name="Martin F."/>
            <person name="Crous P.W."/>
            <person name="Miettinen O."/>
            <person name="Magnuson J.K."/>
            <person name="Labbe J."/>
            <person name="Jacobson D."/>
            <person name="Doktycz M.J."/>
            <person name="Veneault-Fourrey C."/>
            <person name="Kuo A."/>
            <person name="Mondo S."/>
            <person name="Calhoun S."/>
            <person name="Riley R."/>
            <person name="Ohm R."/>
            <person name="LaButti K."/>
            <person name="Andreopoulos B."/>
            <person name="Pangilinan J."/>
            <person name="Nolan M."/>
            <person name="Tritt A."/>
            <person name="Clum A."/>
            <person name="Lipzen A."/>
            <person name="Daum C."/>
            <person name="Barry K."/>
            <person name="Grigoriev I.V."/>
            <person name="Vilgalys R."/>
        </authorList>
    </citation>
    <scope>NUCLEOTIDE SEQUENCE</scope>
    <source>
        <strain evidence="1">PMI_201</strain>
    </source>
</reference>